<dbReference type="EMBL" id="RCVZ01000011">
    <property type="protein sequence ID" value="RLQ94065.1"/>
    <property type="molecule type" value="Genomic_DNA"/>
</dbReference>
<reference evidence="3 4" key="1">
    <citation type="submission" date="2018-10" db="EMBL/GenBank/DDBJ databases">
        <title>Falsibacillus sp. genome draft.</title>
        <authorList>
            <person name="Shi S."/>
        </authorList>
    </citation>
    <scope>NUCLEOTIDE SEQUENCE [LARGE SCALE GENOMIC DNA]</scope>
    <source>
        <strain evidence="3 4">GY 10110</strain>
    </source>
</reference>
<evidence type="ECO:0000313" key="4">
    <source>
        <dbReference type="Proteomes" id="UP000276770"/>
    </source>
</evidence>
<dbReference type="InterPro" id="IPR004360">
    <property type="entry name" value="Glyas_Fos-R_dOase_dom"/>
</dbReference>
<dbReference type="GO" id="GO:0046872">
    <property type="term" value="F:metal ion binding"/>
    <property type="evidence" value="ECO:0007669"/>
    <property type="project" value="UniProtKB-KW"/>
</dbReference>
<protein>
    <submittedName>
        <fullName evidence="3">VOC family protein</fullName>
    </submittedName>
</protein>
<dbReference type="PROSITE" id="PS00934">
    <property type="entry name" value="GLYOXALASE_I_1"/>
    <property type="match status" value="1"/>
</dbReference>
<keyword evidence="1" id="KW-0479">Metal-binding</keyword>
<dbReference type="AlphaFoldDB" id="A0A3L7JUU2"/>
<dbReference type="Proteomes" id="UP000276770">
    <property type="component" value="Unassembled WGS sequence"/>
</dbReference>
<dbReference type="InterPro" id="IPR037523">
    <property type="entry name" value="VOC_core"/>
</dbReference>
<dbReference type="OrthoDB" id="9804944at2"/>
<dbReference type="GO" id="GO:0004462">
    <property type="term" value="F:lactoylglutathione lyase activity"/>
    <property type="evidence" value="ECO:0007669"/>
    <property type="project" value="InterPro"/>
</dbReference>
<accession>A0A3L7JUU2</accession>
<feature type="domain" description="VOC" evidence="2">
    <location>
        <begin position="10"/>
        <end position="124"/>
    </location>
</feature>
<dbReference type="InterPro" id="IPR029068">
    <property type="entry name" value="Glyas_Bleomycin-R_OHBP_Dase"/>
</dbReference>
<dbReference type="Gene3D" id="3.10.180.10">
    <property type="entry name" value="2,3-Dihydroxybiphenyl 1,2-Dioxygenase, domain 1"/>
    <property type="match status" value="1"/>
</dbReference>
<sequence length="127" mass="14400">MNQTTGRINKIGQISIPVQDLKTAVPFYSQTLGLPLLFETDGMAFLECDGVRLLLNIPENEQFDHPSSIVYFHVNDIDEAYRDMKDQGVAFIDEPHLIAKMGSTETWMVFFTDPEGNIHAFMSEKES</sequence>
<keyword evidence="4" id="KW-1185">Reference proteome</keyword>
<proteinExistence type="predicted"/>
<dbReference type="RefSeq" id="WP_121681581.1">
    <property type="nucleotide sequence ID" value="NZ_RCVZ01000011.1"/>
</dbReference>
<organism evidence="3 4">
    <name type="scientific">Falsibacillus albus</name>
    <dbReference type="NCBI Taxonomy" id="2478915"/>
    <lineage>
        <taxon>Bacteria</taxon>
        <taxon>Bacillati</taxon>
        <taxon>Bacillota</taxon>
        <taxon>Bacilli</taxon>
        <taxon>Bacillales</taxon>
        <taxon>Bacillaceae</taxon>
        <taxon>Falsibacillus</taxon>
    </lineage>
</organism>
<dbReference type="CDD" id="cd06587">
    <property type="entry name" value="VOC"/>
    <property type="match status" value="1"/>
</dbReference>
<dbReference type="Pfam" id="PF00903">
    <property type="entry name" value="Glyoxalase"/>
    <property type="match status" value="1"/>
</dbReference>
<comment type="caution">
    <text evidence="3">The sequence shown here is derived from an EMBL/GenBank/DDBJ whole genome shotgun (WGS) entry which is preliminary data.</text>
</comment>
<evidence type="ECO:0000259" key="2">
    <source>
        <dbReference type="PROSITE" id="PS51819"/>
    </source>
</evidence>
<dbReference type="InterPro" id="IPR018146">
    <property type="entry name" value="Glyoxalase_1_CS"/>
</dbReference>
<dbReference type="PROSITE" id="PS51819">
    <property type="entry name" value="VOC"/>
    <property type="match status" value="1"/>
</dbReference>
<gene>
    <name evidence="3" type="ORF">D9X91_15655</name>
</gene>
<name>A0A3L7JUU2_9BACI</name>
<evidence type="ECO:0000313" key="3">
    <source>
        <dbReference type="EMBL" id="RLQ94065.1"/>
    </source>
</evidence>
<evidence type="ECO:0000256" key="1">
    <source>
        <dbReference type="ARBA" id="ARBA00022723"/>
    </source>
</evidence>
<dbReference type="SUPFAM" id="SSF54593">
    <property type="entry name" value="Glyoxalase/Bleomycin resistance protein/Dihydroxybiphenyl dioxygenase"/>
    <property type="match status" value="1"/>
</dbReference>